<dbReference type="RefSeq" id="WP_139085500.1">
    <property type="nucleotide sequence ID" value="NZ_VDFR01000032.1"/>
</dbReference>
<evidence type="ECO:0000256" key="2">
    <source>
        <dbReference type="SAM" id="SignalP"/>
    </source>
</evidence>
<dbReference type="EMBL" id="VDFR01000032">
    <property type="protein sequence ID" value="TNC48843.1"/>
    <property type="molecule type" value="Genomic_DNA"/>
</dbReference>
<feature type="chain" id="PRO_5036138732" evidence="2">
    <location>
        <begin position="29"/>
        <end position="189"/>
    </location>
</feature>
<feature type="signal peptide" evidence="2">
    <location>
        <begin position="1"/>
        <end position="28"/>
    </location>
</feature>
<accession>A0A5C4MQ13</accession>
<evidence type="ECO:0000256" key="1">
    <source>
        <dbReference type="SAM" id="MobiDB-lite"/>
    </source>
</evidence>
<gene>
    <name evidence="4" type="ORF">FHE65_06650</name>
    <name evidence="3" type="ORF">FHE65_13805</name>
</gene>
<organism evidence="3 5">
    <name type="scientific">Mumia zhuanghuii</name>
    <dbReference type="NCBI Taxonomy" id="2585211"/>
    <lineage>
        <taxon>Bacteria</taxon>
        <taxon>Bacillati</taxon>
        <taxon>Actinomycetota</taxon>
        <taxon>Actinomycetes</taxon>
        <taxon>Propionibacteriales</taxon>
        <taxon>Nocardioidaceae</taxon>
        <taxon>Mumia</taxon>
    </lineage>
</organism>
<feature type="compositionally biased region" description="Low complexity" evidence="1">
    <location>
        <begin position="36"/>
        <end position="61"/>
    </location>
</feature>
<keyword evidence="2" id="KW-0732">Signal</keyword>
<dbReference type="AlphaFoldDB" id="A0A5C4MQ13"/>
<protein>
    <submittedName>
        <fullName evidence="3">DUF3060 domain-containing protein</fullName>
    </submittedName>
</protein>
<dbReference type="EMBL" id="VDFR01000061">
    <property type="protein sequence ID" value="TNC46132.1"/>
    <property type="molecule type" value="Genomic_DNA"/>
</dbReference>
<feature type="region of interest" description="Disordered" evidence="1">
    <location>
        <begin position="28"/>
        <end position="61"/>
    </location>
</feature>
<evidence type="ECO:0000313" key="3">
    <source>
        <dbReference type="EMBL" id="TNC46132.1"/>
    </source>
</evidence>
<evidence type="ECO:0000313" key="4">
    <source>
        <dbReference type="EMBL" id="TNC48843.1"/>
    </source>
</evidence>
<dbReference type="PROSITE" id="PS51257">
    <property type="entry name" value="PROKAR_LIPOPROTEIN"/>
    <property type="match status" value="1"/>
</dbReference>
<dbReference type="Pfam" id="PF11259">
    <property type="entry name" value="DUF3060"/>
    <property type="match status" value="2"/>
</dbReference>
<dbReference type="OrthoDB" id="4949752at2"/>
<dbReference type="InterPro" id="IPR021417">
    <property type="entry name" value="DUF3060"/>
</dbReference>
<reference evidence="3 5" key="1">
    <citation type="submission" date="2019-05" db="EMBL/GenBank/DDBJ databases">
        <title>Mumia sp. nov., isolated from the intestinal contents of plateau pika (Ochotona curzoniae) in the Qinghai-Tibet plateau of China.</title>
        <authorList>
            <person name="Tian Z."/>
        </authorList>
    </citation>
    <scope>NUCLEOTIDE SEQUENCE [LARGE SCALE GENOMIC DNA]</scope>
    <source>
        <strain evidence="5">527</strain>
        <strain evidence="3">Z527</strain>
    </source>
</reference>
<proteinExistence type="predicted"/>
<dbReference type="Proteomes" id="UP000306740">
    <property type="component" value="Unassembled WGS sequence"/>
</dbReference>
<comment type="caution">
    <text evidence="3">The sequence shown here is derived from an EMBL/GenBank/DDBJ whole genome shotgun (WGS) entry which is preliminary data.</text>
</comment>
<sequence length="189" mass="19202">MQKSARRTWGTATVLLSCAALLAGCGEAADDDPEPTRSTTVETSPTTDATATSDGGTSATPGVVTVAKGQEHRITDPGTSLVTCDGGGDVKVVAVATVTIAGECEDIDVEAEGATVTFETTRDLDVEGSGNTVTGVRALDLDVGGDRNQITVRQLRAVDAEGSDNVVKHGTALTPRVDDEGRGNTIGEG</sequence>
<name>A0A5C4MQ13_9ACTN</name>
<evidence type="ECO:0000313" key="5">
    <source>
        <dbReference type="Proteomes" id="UP000306740"/>
    </source>
</evidence>
<feature type="region of interest" description="Disordered" evidence="1">
    <location>
        <begin position="169"/>
        <end position="189"/>
    </location>
</feature>